<feature type="domain" description="DUF6894" evidence="2">
    <location>
        <begin position="3"/>
        <end position="70"/>
    </location>
</feature>
<organism evidence="3 4">
    <name type="scientific">Sphingomonas kaistensis</name>
    <dbReference type="NCBI Taxonomy" id="298708"/>
    <lineage>
        <taxon>Bacteria</taxon>
        <taxon>Pseudomonadati</taxon>
        <taxon>Pseudomonadota</taxon>
        <taxon>Alphaproteobacteria</taxon>
        <taxon>Sphingomonadales</taxon>
        <taxon>Sphingomonadaceae</taxon>
        <taxon>Sphingomonas</taxon>
    </lineage>
</organism>
<dbReference type="InterPro" id="IPR054189">
    <property type="entry name" value="DUF6894"/>
</dbReference>
<proteinExistence type="predicted"/>
<dbReference type="AlphaFoldDB" id="A0A7X5Y467"/>
<sequence length="82" mass="9292">MSRYHFHLSSGHETRDEEGTDLDSLQEARCYAVRMIAEVLCTSPQRYWENECYRITVADDTGLTLFMVEMNSTDAAALGPKG</sequence>
<evidence type="ECO:0000256" key="1">
    <source>
        <dbReference type="SAM" id="MobiDB-lite"/>
    </source>
</evidence>
<evidence type="ECO:0000313" key="3">
    <source>
        <dbReference type="EMBL" id="NJC04756.1"/>
    </source>
</evidence>
<reference evidence="3 4" key="1">
    <citation type="submission" date="2020-03" db="EMBL/GenBank/DDBJ databases">
        <title>Genomic Encyclopedia of Type Strains, Phase IV (KMG-IV): sequencing the most valuable type-strain genomes for metagenomic binning, comparative biology and taxonomic classification.</title>
        <authorList>
            <person name="Goeker M."/>
        </authorList>
    </citation>
    <scope>NUCLEOTIDE SEQUENCE [LARGE SCALE GENOMIC DNA]</scope>
    <source>
        <strain evidence="3 4">DSM 16846</strain>
    </source>
</reference>
<dbReference type="EMBL" id="JAATJC010000001">
    <property type="protein sequence ID" value="NJC04756.1"/>
    <property type="molecule type" value="Genomic_DNA"/>
</dbReference>
<dbReference type="RefSeq" id="WP_168067534.1">
    <property type="nucleotide sequence ID" value="NZ_JAATJC010000001.1"/>
</dbReference>
<name>A0A7X5Y467_9SPHN</name>
<dbReference type="Proteomes" id="UP000558192">
    <property type="component" value="Unassembled WGS sequence"/>
</dbReference>
<feature type="region of interest" description="Disordered" evidence="1">
    <location>
        <begin position="1"/>
        <end position="21"/>
    </location>
</feature>
<evidence type="ECO:0000313" key="4">
    <source>
        <dbReference type="Proteomes" id="UP000558192"/>
    </source>
</evidence>
<comment type="caution">
    <text evidence="3">The sequence shown here is derived from an EMBL/GenBank/DDBJ whole genome shotgun (WGS) entry which is preliminary data.</text>
</comment>
<accession>A0A7X5Y467</accession>
<protein>
    <recommendedName>
        <fullName evidence="2">DUF6894 domain-containing protein</fullName>
    </recommendedName>
</protein>
<gene>
    <name evidence="3" type="ORF">GGQ97_000549</name>
</gene>
<dbReference type="Pfam" id="PF21834">
    <property type="entry name" value="DUF6894"/>
    <property type="match status" value="1"/>
</dbReference>
<keyword evidence="4" id="KW-1185">Reference proteome</keyword>
<evidence type="ECO:0000259" key="2">
    <source>
        <dbReference type="Pfam" id="PF21834"/>
    </source>
</evidence>